<proteinExistence type="predicted"/>
<dbReference type="Pfam" id="PF05168">
    <property type="entry name" value="HEPN"/>
    <property type="match status" value="1"/>
</dbReference>
<feature type="domain" description="HEPN" evidence="1">
    <location>
        <begin position="23"/>
        <end position="136"/>
    </location>
</feature>
<name>A0A0S7BGM3_9CHLR</name>
<accession>A0A0S7BGM3</accession>
<gene>
    <name evidence="2" type="ORF">LARV_00711</name>
</gene>
<protein>
    <recommendedName>
        <fullName evidence="1">HEPN domain-containing protein</fullName>
    </recommendedName>
</protein>
<dbReference type="InterPro" id="IPR007842">
    <property type="entry name" value="HEPN_dom"/>
</dbReference>
<evidence type="ECO:0000313" key="2">
    <source>
        <dbReference type="EMBL" id="GAP12971.1"/>
    </source>
</evidence>
<dbReference type="RefSeq" id="WP_083522300.1">
    <property type="nucleotide sequence ID" value="NZ_DF967972.1"/>
</dbReference>
<sequence length="149" mass="17283">MAYESLLAEKKIKAYHAQPSEIQQLLHLAARDLAAATRNLPEDPEWAYSMSYNAVLQSGRAWMFYQGYRPRGAENHAVVVEFVRESFGNRYTNEVALFDQMRRKRNRVIYETTGLVSTNEAKQILEFAQKWVQIIESEITGQNRLPKVE</sequence>
<dbReference type="AlphaFoldDB" id="A0A0S7BGM3"/>
<evidence type="ECO:0000259" key="1">
    <source>
        <dbReference type="Pfam" id="PF05168"/>
    </source>
</evidence>
<keyword evidence="3" id="KW-1185">Reference proteome</keyword>
<reference evidence="2" key="1">
    <citation type="submission" date="2015-07" db="EMBL/GenBank/DDBJ databases">
        <title>Draft Genome Sequences of Anaerolinea thermolimosa IMO-1, Bellilinea caldifistulae GOMI-1, Leptolinea tardivitalis YMTK-2, Levilinea saccharolytica KIBI-1,Longilinea arvoryzae KOME-1, Previously Described as Members of the Anaerolineaceae (Chloroflexi).</title>
        <authorList>
            <person name="Sekiguchi Y."/>
            <person name="Ohashi A."/>
            <person name="Matsuura N."/>
            <person name="Tourlousse M.D."/>
        </authorList>
    </citation>
    <scope>NUCLEOTIDE SEQUENCE [LARGE SCALE GENOMIC DNA]</scope>
    <source>
        <strain evidence="2">KOME-1</strain>
    </source>
</reference>
<organism evidence="2">
    <name type="scientific">Longilinea arvoryzae</name>
    <dbReference type="NCBI Taxonomy" id="360412"/>
    <lineage>
        <taxon>Bacteria</taxon>
        <taxon>Bacillati</taxon>
        <taxon>Chloroflexota</taxon>
        <taxon>Anaerolineae</taxon>
        <taxon>Anaerolineales</taxon>
        <taxon>Anaerolineaceae</taxon>
        <taxon>Longilinea</taxon>
    </lineage>
</organism>
<dbReference type="STRING" id="360412.LARV_00711"/>
<dbReference type="Gene3D" id="1.20.120.330">
    <property type="entry name" value="Nucleotidyltransferases domain 2"/>
    <property type="match status" value="1"/>
</dbReference>
<dbReference type="Proteomes" id="UP000055060">
    <property type="component" value="Unassembled WGS sequence"/>
</dbReference>
<evidence type="ECO:0000313" key="3">
    <source>
        <dbReference type="Proteomes" id="UP000055060"/>
    </source>
</evidence>
<dbReference type="EMBL" id="DF967972">
    <property type="protein sequence ID" value="GAP12971.1"/>
    <property type="molecule type" value="Genomic_DNA"/>
</dbReference>
<dbReference type="OrthoDB" id="9992573at2"/>